<organism evidence="3">
    <name type="scientific">Cladocopium goreaui</name>
    <dbReference type="NCBI Taxonomy" id="2562237"/>
    <lineage>
        <taxon>Eukaryota</taxon>
        <taxon>Sar</taxon>
        <taxon>Alveolata</taxon>
        <taxon>Dinophyceae</taxon>
        <taxon>Suessiales</taxon>
        <taxon>Symbiodiniaceae</taxon>
        <taxon>Cladocopium</taxon>
    </lineage>
</organism>
<name>A0A9P1GHD0_9DINO</name>
<feature type="compositionally biased region" description="Acidic residues" evidence="1">
    <location>
        <begin position="780"/>
        <end position="789"/>
    </location>
</feature>
<proteinExistence type="predicted"/>
<evidence type="ECO:0000256" key="1">
    <source>
        <dbReference type="SAM" id="MobiDB-lite"/>
    </source>
</evidence>
<dbReference type="OrthoDB" id="417726at2759"/>
<dbReference type="Proteomes" id="UP001152797">
    <property type="component" value="Unassembled WGS sequence"/>
</dbReference>
<comment type="caution">
    <text evidence="3">The sequence shown here is derived from an EMBL/GenBank/DDBJ whole genome shotgun (WGS) entry which is preliminary data.</text>
</comment>
<reference evidence="3" key="1">
    <citation type="submission" date="2022-10" db="EMBL/GenBank/DDBJ databases">
        <authorList>
            <person name="Chen Y."/>
            <person name="Dougan E. K."/>
            <person name="Chan C."/>
            <person name="Rhodes N."/>
            <person name="Thang M."/>
        </authorList>
    </citation>
    <scope>NUCLEOTIDE SEQUENCE</scope>
</reference>
<sequence length="917" mass="101701">MPAAASASDLTFNSGSGYSGYLAALLLAVVLLSMLAAYMCLLRAEMRSEFEESRAWRLRWQEESVHFPLPPFQLELSGPNDQPNDPSERVGHVRYLVEVLSDGRLRGQSWRPRNGDIAEMKVQGKLRMSSVACGELRWREGGDRAREVQGTLLLDAGQVQIEATYYQQDAKTGPLQLRGTIRVSRVVAPPCDVLDSEDGKSTAVSTVVSPVVSPVATIHGVECEKSTKWQRCEEINQLLGEVRFFLGADIVLSLATASRDALRLHGSSLSPTAAQRSEAFRLIQDFSRFAEVACGCKDSDIGPGEDDIEASSNRAHLRRAVFHTTQDLVEHRMKNDLSHIETIARMPCPVLLPDKTMMKVKVPESAPKRIVFAGKVLRKHLSLTETQTCRGCLRRSRCKFFKAPADPELEAGVRHIGRLLLGMAQYARGHLQFPEAYPWYFTAAMLASARSLMKTIEEHVAETSSSFFYSDIEFADEGTAREIYLKEARRKEERRIAKVEERFLSLPQWMRETLQPIPGPGMTARQRSLLEQHPGLAATESGPMEPFESSEEKDWIEEGARLGELQGAPLFDPLPEVAPGRKLDPVSDRPLVEVDVGEREVVKRFHHHPPKTESSTTSRQLNSAGGATLGIYQLKEGHRIDLNEIEVDRDELQRWEEIKPDDHAVDALGQLKGGYTISQMMAGPTGSTGSTADARDVVSVSPHCLEGVHHYATGLSPKIVDPNSFEEIWTTGQRRKKKDELPFLRRLPFDAPSLETSGGALPVLPATRGGSGKARREFEEPGLEEEPGEDPVAPEPLDLDSLALEDQRLAEEALKLQQRTAVAVLEATTGEGDETRPAQAFQHRSKTRGVGVFDPQVDLRRLSDPERLSRVGHLDAETSGVYFRSARPLPTDAEFAQSFRRPLRREAGHGMPGGCYP</sequence>
<dbReference type="EMBL" id="CAMXCT020005779">
    <property type="protein sequence ID" value="CAL1166618.1"/>
    <property type="molecule type" value="Genomic_DNA"/>
</dbReference>
<keyword evidence="2" id="KW-0472">Membrane</keyword>
<keyword evidence="5" id="KW-1185">Reference proteome</keyword>
<dbReference type="EMBL" id="CAMXCT010005779">
    <property type="protein sequence ID" value="CAI4013243.1"/>
    <property type="molecule type" value="Genomic_DNA"/>
</dbReference>
<evidence type="ECO:0000256" key="2">
    <source>
        <dbReference type="SAM" id="Phobius"/>
    </source>
</evidence>
<evidence type="ECO:0000313" key="4">
    <source>
        <dbReference type="EMBL" id="CAL4800555.1"/>
    </source>
</evidence>
<dbReference type="EMBL" id="CAMXCT030005779">
    <property type="protein sequence ID" value="CAL4800555.1"/>
    <property type="molecule type" value="Genomic_DNA"/>
</dbReference>
<keyword evidence="2" id="KW-0812">Transmembrane</keyword>
<feature type="transmembrane region" description="Helical" evidence="2">
    <location>
        <begin position="20"/>
        <end position="41"/>
    </location>
</feature>
<feature type="region of interest" description="Disordered" evidence="1">
    <location>
        <begin position="756"/>
        <end position="796"/>
    </location>
</feature>
<reference evidence="4 5" key="2">
    <citation type="submission" date="2024-05" db="EMBL/GenBank/DDBJ databases">
        <authorList>
            <person name="Chen Y."/>
            <person name="Shah S."/>
            <person name="Dougan E. K."/>
            <person name="Thang M."/>
            <person name="Chan C."/>
        </authorList>
    </citation>
    <scope>NUCLEOTIDE SEQUENCE [LARGE SCALE GENOMIC DNA]</scope>
</reference>
<gene>
    <name evidence="3" type="ORF">C1SCF055_LOCUS38233</name>
</gene>
<dbReference type="AlphaFoldDB" id="A0A9P1GHD0"/>
<accession>A0A9P1GHD0</accession>
<evidence type="ECO:0000313" key="3">
    <source>
        <dbReference type="EMBL" id="CAI4013243.1"/>
    </source>
</evidence>
<protein>
    <submittedName>
        <fullName evidence="3">Uncharacterized protein</fullName>
    </submittedName>
</protein>
<evidence type="ECO:0000313" key="5">
    <source>
        <dbReference type="Proteomes" id="UP001152797"/>
    </source>
</evidence>
<keyword evidence="2" id="KW-1133">Transmembrane helix</keyword>